<keyword evidence="1" id="KW-0812">Transmembrane</keyword>
<dbReference type="RefSeq" id="XP_001795798.1">
    <property type="nucleotide sequence ID" value="XM_001795746.1"/>
</dbReference>
<evidence type="ECO:0000256" key="1">
    <source>
        <dbReference type="SAM" id="Phobius"/>
    </source>
</evidence>
<dbReference type="AlphaFoldDB" id="Q0US71"/>
<sequence>MSLLYTVCFDLILGYNVTLPTTLASICTLRFMLPKRRPTSLLNMIPYPCHQTRQHYNNTNLHPFRNTRSTIPPVFIALALATAPEPIGVDSDPVIDDDVESFGGNINHTARSCGMAGWEIRRCS</sequence>
<reference evidence="3" key="1">
    <citation type="journal article" date="2007" name="Plant Cell">
        <title>Dothideomycete-plant interactions illuminated by genome sequencing and EST analysis of the wheat pathogen Stagonospora nodorum.</title>
        <authorList>
            <person name="Hane J.K."/>
            <person name="Lowe R.G."/>
            <person name="Solomon P.S."/>
            <person name="Tan K.C."/>
            <person name="Schoch C.L."/>
            <person name="Spatafora J.W."/>
            <person name="Crous P.W."/>
            <person name="Kodira C."/>
            <person name="Birren B.W."/>
            <person name="Galagan J.E."/>
            <person name="Torriani S.F."/>
            <person name="McDonald B.A."/>
            <person name="Oliver R.P."/>
        </authorList>
    </citation>
    <scope>NUCLEOTIDE SEQUENCE [LARGE SCALE GENOMIC DNA]</scope>
    <source>
        <strain evidence="3">SN15 / ATCC MYA-4574 / FGSC 10173</strain>
    </source>
</reference>
<dbReference type="InParanoid" id="Q0US71"/>
<evidence type="ECO:0000313" key="3">
    <source>
        <dbReference type="Proteomes" id="UP000001055"/>
    </source>
</evidence>
<accession>Q0US71</accession>
<gene>
    <name evidence="2" type="ORF">SNOG_05393</name>
</gene>
<dbReference type="KEGG" id="pno:SNOG_05393"/>
<proteinExistence type="predicted"/>
<organism evidence="2 3">
    <name type="scientific">Phaeosphaeria nodorum (strain SN15 / ATCC MYA-4574 / FGSC 10173)</name>
    <name type="common">Glume blotch fungus</name>
    <name type="synonym">Parastagonospora nodorum</name>
    <dbReference type="NCBI Taxonomy" id="321614"/>
    <lineage>
        <taxon>Eukaryota</taxon>
        <taxon>Fungi</taxon>
        <taxon>Dikarya</taxon>
        <taxon>Ascomycota</taxon>
        <taxon>Pezizomycotina</taxon>
        <taxon>Dothideomycetes</taxon>
        <taxon>Pleosporomycetidae</taxon>
        <taxon>Pleosporales</taxon>
        <taxon>Pleosporineae</taxon>
        <taxon>Phaeosphaeriaceae</taxon>
        <taxon>Parastagonospora</taxon>
    </lineage>
</organism>
<protein>
    <submittedName>
        <fullName evidence="2">Uncharacterized protein</fullName>
    </submittedName>
</protein>
<dbReference type="EMBL" id="CH445331">
    <property type="protein sequence ID" value="EAT87784.1"/>
    <property type="molecule type" value="Genomic_DNA"/>
</dbReference>
<keyword evidence="1" id="KW-0472">Membrane</keyword>
<feature type="transmembrane region" description="Helical" evidence="1">
    <location>
        <begin position="12"/>
        <end position="33"/>
    </location>
</feature>
<name>Q0US71_PHANO</name>
<dbReference type="GeneID" id="5972060"/>
<evidence type="ECO:0000313" key="2">
    <source>
        <dbReference type="EMBL" id="EAT87784.1"/>
    </source>
</evidence>
<dbReference type="Proteomes" id="UP000001055">
    <property type="component" value="Unassembled WGS sequence"/>
</dbReference>
<keyword evidence="1" id="KW-1133">Transmembrane helix</keyword>